<dbReference type="OrthoDB" id="3671334at2759"/>
<sequence>MGIQELPLGLFAKIIADVVALETPGVAWKLRQVSREYSDYIKTEVFERQPLAAFIQFEASSGNNRPQIIPLLRNKLYTFVFEHRKFIGARDLLKETFGQIADFLMPSMNHTTHRERVFWPLCRALASVRSGDAGAHAICLMLKDGSTTSTPEDMTHEQRNLSTQFACATIMGNAAAMQDCLDKGVKVWDDGGFFEYPLALAVRNHSQQSVNTILSHMPSGVTRATNEYAQVHATLNKVIRDAFRCRDFGLAGIILDWYGNHMPVARVSLQTRWLEAAFRSRDINIVASVLRVMNVQNGLVLPWYIYCQILDTDDATIIKLCIQNKVFDVD</sequence>
<proteinExistence type="predicted"/>
<evidence type="ECO:0000313" key="1">
    <source>
        <dbReference type="EMBL" id="KAF2001806.1"/>
    </source>
</evidence>
<organism evidence="1 2">
    <name type="scientific">Amniculicola lignicola CBS 123094</name>
    <dbReference type="NCBI Taxonomy" id="1392246"/>
    <lineage>
        <taxon>Eukaryota</taxon>
        <taxon>Fungi</taxon>
        <taxon>Dikarya</taxon>
        <taxon>Ascomycota</taxon>
        <taxon>Pezizomycotina</taxon>
        <taxon>Dothideomycetes</taxon>
        <taxon>Pleosporomycetidae</taxon>
        <taxon>Pleosporales</taxon>
        <taxon>Amniculicolaceae</taxon>
        <taxon>Amniculicola</taxon>
    </lineage>
</organism>
<accession>A0A6A5WW16</accession>
<protein>
    <submittedName>
        <fullName evidence="1">Uncharacterized protein</fullName>
    </submittedName>
</protein>
<name>A0A6A5WW16_9PLEO</name>
<dbReference type="AlphaFoldDB" id="A0A6A5WW16"/>
<dbReference type="EMBL" id="ML977581">
    <property type="protein sequence ID" value="KAF2001806.1"/>
    <property type="molecule type" value="Genomic_DNA"/>
</dbReference>
<reference evidence="1" key="1">
    <citation type="journal article" date="2020" name="Stud. Mycol.">
        <title>101 Dothideomycetes genomes: a test case for predicting lifestyles and emergence of pathogens.</title>
        <authorList>
            <person name="Haridas S."/>
            <person name="Albert R."/>
            <person name="Binder M."/>
            <person name="Bloem J."/>
            <person name="Labutti K."/>
            <person name="Salamov A."/>
            <person name="Andreopoulos B."/>
            <person name="Baker S."/>
            <person name="Barry K."/>
            <person name="Bills G."/>
            <person name="Bluhm B."/>
            <person name="Cannon C."/>
            <person name="Castanera R."/>
            <person name="Culley D."/>
            <person name="Daum C."/>
            <person name="Ezra D."/>
            <person name="Gonzalez J."/>
            <person name="Henrissat B."/>
            <person name="Kuo A."/>
            <person name="Liang C."/>
            <person name="Lipzen A."/>
            <person name="Lutzoni F."/>
            <person name="Magnuson J."/>
            <person name="Mondo S."/>
            <person name="Nolan M."/>
            <person name="Ohm R."/>
            <person name="Pangilinan J."/>
            <person name="Park H.-J."/>
            <person name="Ramirez L."/>
            <person name="Alfaro M."/>
            <person name="Sun H."/>
            <person name="Tritt A."/>
            <person name="Yoshinaga Y."/>
            <person name="Zwiers L.-H."/>
            <person name="Turgeon B."/>
            <person name="Goodwin S."/>
            <person name="Spatafora J."/>
            <person name="Crous P."/>
            <person name="Grigoriev I."/>
        </authorList>
    </citation>
    <scope>NUCLEOTIDE SEQUENCE</scope>
    <source>
        <strain evidence="1">CBS 123094</strain>
    </source>
</reference>
<keyword evidence="2" id="KW-1185">Reference proteome</keyword>
<gene>
    <name evidence="1" type="ORF">P154DRAFT_574811</name>
</gene>
<dbReference type="Proteomes" id="UP000799779">
    <property type="component" value="Unassembled WGS sequence"/>
</dbReference>
<evidence type="ECO:0000313" key="2">
    <source>
        <dbReference type="Proteomes" id="UP000799779"/>
    </source>
</evidence>